<organism evidence="2 3">
    <name type="scientific">Cochliobolus heterostrophus (strain C5 / ATCC 48332 / race O)</name>
    <name type="common">Southern corn leaf blight fungus</name>
    <name type="synonym">Bipolaris maydis</name>
    <dbReference type="NCBI Taxonomy" id="701091"/>
    <lineage>
        <taxon>Eukaryota</taxon>
        <taxon>Fungi</taxon>
        <taxon>Dikarya</taxon>
        <taxon>Ascomycota</taxon>
        <taxon>Pezizomycotina</taxon>
        <taxon>Dothideomycetes</taxon>
        <taxon>Pleosporomycetidae</taxon>
        <taxon>Pleosporales</taxon>
        <taxon>Pleosporineae</taxon>
        <taxon>Pleosporaceae</taxon>
        <taxon>Bipolaris</taxon>
    </lineage>
</organism>
<evidence type="ECO:0000313" key="3">
    <source>
        <dbReference type="Proteomes" id="UP000016936"/>
    </source>
</evidence>
<reference evidence="3" key="2">
    <citation type="journal article" date="2013" name="PLoS Genet.">
        <title>Comparative genome structure, secondary metabolite, and effector coding capacity across Cochliobolus pathogens.</title>
        <authorList>
            <person name="Condon B.J."/>
            <person name="Leng Y."/>
            <person name="Wu D."/>
            <person name="Bushley K.E."/>
            <person name="Ohm R.A."/>
            <person name="Otillar R."/>
            <person name="Martin J."/>
            <person name="Schackwitz W."/>
            <person name="Grimwood J."/>
            <person name="MohdZainudin N."/>
            <person name="Xue C."/>
            <person name="Wang R."/>
            <person name="Manning V.A."/>
            <person name="Dhillon B."/>
            <person name="Tu Z.J."/>
            <person name="Steffenson B.J."/>
            <person name="Salamov A."/>
            <person name="Sun H."/>
            <person name="Lowry S."/>
            <person name="LaButti K."/>
            <person name="Han J."/>
            <person name="Copeland A."/>
            <person name="Lindquist E."/>
            <person name="Barry K."/>
            <person name="Schmutz J."/>
            <person name="Baker S.E."/>
            <person name="Ciuffetti L.M."/>
            <person name="Grigoriev I.V."/>
            <person name="Zhong S."/>
            <person name="Turgeon B.G."/>
        </authorList>
    </citation>
    <scope>NUCLEOTIDE SEQUENCE [LARGE SCALE GENOMIC DNA]</scope>
    <source>
        <strain evidence="3">C5 / ATCC 48332 / race O</strain>
    </source>
</reference>
<keyword evidence="3" id="KW-1185">Reference proteome</keyword>
<dbReference type="EMBL" id="KB445569">
    <property type="protein sequence ID" value="EMD96882.1"/>
    <property type="molecule type" value="Genomic_DNA"/>
</dbReference>
<sequence length="64" mass="7066">MDNWSSAAFVAAVFEAQLFLAVRVRVYAEEIPLSVDMFRGNACSCGLLGRSPVMERRGGLQRCL</sequence>
<keyword evidence="1" id="KW-0732">Signal</keyword>
<dbReference type="HOGENOM" id="CLU_2867506_0_0_1"/>
<protein>
    <recommendedName>
        <fullName evidence="4">Secreted protein</fullName>
    </recommendedName>
</protein>
<feature type="signal peptide" evidence="1">
    <location>
        <begin position="1"/>
        <end position="28"/>
    </location>
</feature>
<reference evidence="2 3" key="1">
    <citation type="journal article" date="2012" name="PLoS Pathog.">
        <title>Diverse lifestyles and strategies of plant pathogenesis encoded in the genomes of eighteen Dothideomycetes fungi.</title>
        <authorList>
            <person name="Ohm R.A."/>
            <person name="Feau N."/>
            <person name="Henrissat B."/>
            <person name="Schoch C.L."/>
            <person name="Horwitz B.A."/>
            <person name="Barry K.W."/>
            <person name="Condon B.J."/>
            <person name="Copeland A.C."/>
            <person name="Dhillon B."/>
            <person name="Glaser F."/>
            <person name="Hesse C.N."/>
            <person name="Kosti I."/>
            <person name="LaButti K."/>
            <person name="Lindquist E.A."/>
            <person name="Lucas S."/>
            <person name="Salamov A.A."/>
            <person name="Bradshaw R.E."/>
            <person name="Ciuffetti L."/>
            <person name="Hamelin R.C."/>
            <person name="Kema G.H.J."/>
            <person name="Lawrence C."/>
            <person name="Scott J.A."/>
            <person name="Spatafora J.W."/>
            <person name="Turgeon B.G."/>
            <person name="de Wit P.J.G.M."/>
            <person name="Zhong S."/>
            <person name="Goodwin S.B."/>
            <person name="Grigoriev I.V."/>
        </authorList>
    </citation>
    <scope>NUCLEOTIDE SEQUENCE [LARGE SCALE GENOMIC DNA]</scope>
    <source>
        <strain evidence="3">C5 / ATCC 48332 / race O</strain>
    </source>
</reference>
<proteinExistence type="predicted"/>
<evidence type="ECO:0008006" key="4">
    <source>
        <dbReference type="Google" id="ProtNLM"/>
    </source>
</evidence>
<evidence type="ECO:0000256" key="1">
    <source>
        <dbReference type="SAM" id="SignalP"/>
    </source>
</evidence>
<feature type="chain" id="PRO_5004028006" description="Secreted protein" evidence="1">
    <location>
        <begin position="29"/>
        <end position="64"/>
    </location>
</feature>
<dbReference type="AlphaFoldDB" id="M2VAB0"/>
<dbReference type="Proteomes" id="UP000016936">
    <property type="component" value="Unassembled WGS sequence"/>
</dbReference>
<evidence type="ECO:0000313" key="2">
    <source>
        <dbReference type="EMBL" id="EMD96882.1"/>
    </source>
</evidence>
<name>M2VAB0_COCH5</name>
<gene>
    <name evidence="2" type="ORF">COCHEDRAFT_1018617</name>
</gene>
<accession>M2VAB0</accession>